<evidence type="ECO:0000313" key="3">
    <source>
        <dbReference type="Proteomes" id="UP000076154"/>
    </source>
</evidence>
<name>A0A369JFD9_HYPMA</name>
<feature type="compositionally biased region" description="Polar residues" evidence="1">
    <location>
        <begin position="11"/>
        <end position="22"/>
    </location>
</feature>
<accession>A0A369JFD9</accession>
<gene>
    <name evidence="2" type="ORF">Hypma_000406</name>
</gene>
<reference evidence="2" key="1">
    <citation type="submission" date="2018-04" db="EMBL/GenBank/DDBJ databases">
        <title>Whole genome sequencing of Hypsizygus marmoreus.</title>
        <authorList>
            <person name="Choi I.-G."/>
            <person name="Min B."/>
            <person name="Kim J.-G."/>
            <person name="Kim S."/>
            <person name="Oh Y.-L."/>
            <person name="Kong W.-S."/>
            <person name="Park H."/>
            <person name="Jeong J."/>
            <person name="Song E.-S."/>
        </authorList>
    </citation>
    <scope>NUCLEOTIDE SEQUENCE [LARGE SCALE GENOMIC DNA]</scope>
    <source>
        <strain evidence="2">51987-8</strain>
    </source>
</reference>
<dbReference type="InParanoid" id="A0A369JFD9"/>
<organism evidence="2 3">
    <name type="scientific">Hypsizygus marmoreus</name>
    <name type="common">White beech mushroom</name>
    <name type="synonym">Agaricus marmoreus</name>
    <dbReference type="NCBI Taxonomy" id="39966"/>
    <lineage>
        <taxon>Eukaryota</taxon>
        <taxon>Fungi</taxon>
        <taxon>Dikarya</taxon>
        <taxon>Basidiomycota</taxon>
        <taxon>Agaricomycotina</taxon>
        <taxon>Agaricomycetes</taxon>
        <taxon>Agaricomycetidae</taxon>
        <taxon>Agaricales</taxon>
        <taxon>Tricholomatineae</taxon>
        <taxon>Lyophyllaceae</taxon>
        <taxon>Hypsizygus</taxon>
    </lineage>
</organism>
<keyword evidence="3" id="KW-1185">Reference proteome</keyword>
<sequence>MTAGYYRVKSTPGTARDTSSNRGARHAQRNDERSRCRHCARIRGVVPLTAGFRSRFLMGDELRTTAFVLSQCRALLRVTKTDLLLGSETSVLGELGSISGCRTYTWFSAVSRCYAPLCGGDDQKNRGGYYEDLEDSERVLPLAAGPDSQDIRGRFTRAFTILVCRDMSFVAVLRTAPQRIRPGNGHGECYKGLRGTEEAFAARRGGQDLVSNYE</sequence>
<evidence type="ECO:0000256" key="1">
    <source>
        <dbReference type="SAM" id="MobiDB-lite"/>
    </source>
</evidence>
<dbReference type="EMBL" id="LUEZ02000102">
    <property type="protein sequence ID" value="RDB18423.1"/>
    <property type="molecule type" value="Genomic_DNA"/>
</dbReference>
<dbReference type="AlphaFoldDB" id="A0A369JFD9"/>
<evidence type="ECO:0000313" key="2">
    <source>
        <dbReference type="EMBL" id="RDB18423.1"/>
    </source>
</evidence>
<protein>
    <submittedName>
        <fullName evidence="2">Uncharacterized protein</fullName>
    </submittedName>
</protein>
<dbReference type="Proteomes" id="UP000076154">
    <property type="component" value="Unassembled WGS sequence"/>
</dbReference>
<feature type="region of interest" description="Disordered" evidence="1">
    <location>
        <begin position="1"/>
        <end position="32"/>
    </location>
</feature>
<proteinExistence type="predicted"/>
<comment type="caution">
    <text evidence="2">The sequence shown here is derived from an EMBL/GenBank/DDBJ whole genome shotgun (WGS) entry which is preliminary data.</text>
</comment>